<name>A0A7Y9WGF7_9BURK</name>
<dbReference type="PROSITE" id="PS50977">
    <property type="entry name" value="HTH_TETR_2"/>
    <property type="match status" value="1"/>
</dbReference>
<dbReference type="PANTHER" id="PTHR47506">
    <property type="entry name" value="TRANSCRIPTIONAL REGULATORY PROTEIN"/>
    <property type="match status" value="1"/>
</dbReference>
<feature type="domain" description="HTH tetR-type" evidence="5">
    <location>
        <begin position="3"/>
        <end position="63"/>
    </location>
</feature>
<dbReference type="Proteomes" id="UP000572540">
    <property type="component" value="Unassembled WGS sequence"/>
</dbReference>
<evidence type="ECO:0000256" key="4">
    <source>
        <dbReference type="PROSITE-ProRule" id="PRU00335"/>
    </source>
</evidence>
<dbReference type="InterPro" id="IPR001647">
    <property type="entry name" value="HTH_TetR"/>
</dbReference>
<accession>A0A7Y9WGF7</accession>
<evidence type="ECO:0000256" key="3">
    <source>
        <dbReference type="ARBA" id="ARBA00023163"/>
    </source>
</evidence>
<keyword evidence="1" id="KW-0805">Transcription regulation</keyword>
<dbReference type="Gene3D" id="1.10.357.10">
    <property type="entry name" value="Tetracycline Repressor, domain 2"/>
    <property type="match status" value="1"/>
</dbReference>
<evidence type="ECO:0000256" key="2">
    <source>
        <dbReference type="ARBA" id="ARBA00023125"/>
    </source>
</evidence>
<gene>
    <name evidence="6" type="ORF">GGD41_006646</name>
</gene>
<dbReference type="AlphaFoldDB" id="A0A7Y9WGF7"/>
<evidence type="ECO:0000313" key="6">
    <source>
        <dbReference type="EMBL" id="NYH19418.1"/>
    </source>
</evidence>
<feature type="DNA-binding region" description="H-T-H motif" evidence="4">
    <location>
        <begin position="26"/>
        <end position="45"/>
    </location>
</feature>
<protein>
    <submittedName>
        <fullName evidence="6">AcrR family transcriptional regulator</fullName>
    </submittedName>
</protein>
<dbReference type="PRINTS" id="PR00455">
    <property type="entry name" value="HTHTETR"/>
</dbReference>
<dbReference type="InterPro" id="IPR009057">
    <property type="entry name" value="Homeodomain-like_sf"/>
</dbReference>
<proteinExistence type="predicted"/>
<comment type="caution">
    <text evidence="6">The sequence shown here is derived from an EMBL/GenBank/DDBJ whole genome shotgun (WGS) entry which is preliminary data.</text>
</comment>
<dbReference type="EMBL" id="JACCAU010000001">
    <property type="protein sequence ID" value="NYH19418.1"/>
    <property type="molecule type" value="Genomic_DNA"/>
</dbReference>
<dbReference type="GO" id="GO:0003677">
    <property type="term" value="F:DNA binding"/>
    <property type="evidence" value="ECO:0007669"/>
    <property type="project" value="UniProtKB-UniRule"/>
</dbReference>
<reference evidence="6 7" key="1">
    <citation type="submission" date="2020-07" db="EMBL/GenBank/DDBJ databases">
        <title>Exploring microbial biodiversity for novel pathways involved in the catabolism of aromatic compounds derived from lignin.</title>
        <authorList>
            <person name="Elkins J."/>
        </authorList>
    </citation>
    <scope>NUCLEOTIDE SEQUENCE [LARGE SCALE GENOMIC DNA]</scope>
    <source>
        <strain evidence="6 7">H2C3B</strain>
    </source>
</reference>
<dbReference type="InterPro" id="IPR036271">
    <property type="entry name" value="Tet_transcr_reg_TetR-rel_C_sf"/>
</dbReference>
<evidence type="ECO:0000259" key="5">
    <source>
        <dbReference type="PROSITE" id="PS50977"/>
    </source>
</evidence>
<evidence type="ECO:0000256" key="1">
    <source>
        <dbReference type="ARBA" id="ARBA00023015"/>
    </source>
</evidence>
<organism evidence="6 7">
    <name type="scientific">Paraburkholderia bryophila</name>
    <dbReference type="NCBI Taxonomy" id="420952"/>
    <lineage>
        <taxon>Bacteria</taxon>
        <taxon>Pseudomonadati</taxon>
        <taxon>Pseudomonadota</taxon>
        <taxon>Betaproteobacteria</taxon>
        <taxon>Burkholderiales</taxon>
        <taxon>Burkholderiaceae</taxon>
        <taxon>Paraburkholderia</taxon>
    </lineage>
</organism>
<evidence type="ECO:0000313" key="7">
    <source>
        <dbReference type="Proteomes" id="UP000572540"/>
    </source>
</evidence>
<keyword evidence="2 4" id="KW-0238">DNA-binding</keyword>
<dbReference type="PANTHER" id="PTHR47506:SF3">
    <property type="entry name" value="HTH-TYPE TRANSCRIPTIONAL REGULATOR LMRA"/>
    <property type="match status" value="1"/>
</dbReference>
<sequence>MRESKRQVVVDKATELFSKYGFQAVGVDWIIDDSGVARMTLYRHFSGKDDLIREVLLQRYALIVGSIEARLQTLEIPEERVKAFFDWYGDWFATPEFAGCLFERALAEFGTEYPTISGVAIQYREKMTSWIAKLLEDLMPEPDAKRLGDVFMMLLDGATVNARAVNDPRARFAGMGCGGGSAEIGETLKHVLRRELANLEWHTP</sequence>
<dbReference type="Pfam" id="PF00440">
    <property type="entry name" value="TetR_N"/>
    <property type="match status" value="1"/>
</dbReference>
<dbReference type="SUPFAM" id="SSF46689">
    <property type="entry name" value="Homeodomain-like"/>
    <property type="match status" value="1"/>
</dbReference>
<keyword evidence="3" id="KW-0804">Transcription</keyword>
<dbReference type="SUPFAM" id="SSF48498">
    <property type="entry name" value="Tetracyclin repressor-like, C-terminal domain"/>
    <property type="match status" value="1"/>
</dbReference>
<dbReference type="RefSeq" id="WP_257031905.1">
    <property type="nucleotide sequence ID" value="NZ_JACCAU010000001.1"/>
</dbReference>